<feature type="compositionally biased region" description="Polar residues" evidence="1">
    <location>
        <begin position="123"/>
        <end position="142"/>
    </location>
</feature>
<dbReference type="OrthoDB" id="3946796at2759"/>
<proteinExistence type="predicted"/>
<name>A0A9P9A619_9PEZI</name>
<dbReference type="EMBL" id="JAGSXJ010000021">
    <property type="protein sequence ID" value="KAH6678930.1"/>
    <property type="molecule type" value="Genomic_DNA"/>
</dbReference>
<feature type="region of interest" description="Disordered" evidence="1">
    <location>
        <begin position="1"/>
        <end position="25"/>
    </location>
</feature>
<feature type="compositionally biased region" description="Polar residues" evidence="1">
    <location>
        <begin position="171"/>
        <end position="180"/>
    </location>
</feature>
<evidence type="ECO:0000313" key="2">
    <source>
        <dbReference type="EMBL" id="KAH6678930.1"/>
    </source>
</evidence>
<keyword evidence="3" id="KW-1185">Reference proteome</keyword>
<reference evidence="2" key="1">
    <citation type="journal article" date="2021" name="Nat. Commun.">
        <title>Genetic determinants of endophytism in the Arabidopsis root mycobiome.</title>
        <authorList>
            <person name="Mesny F."/>
            <person name="Miyauchi S."/>
            <person name="Thiergart T."/>
            <person name="Pickel B."/>
            <person name="Atanasova L."/>
            <person name="Karlsson M."/>
            <person name="Huettel B."/>
            <person name="Barry K.W."/>
            <person name="Haridas S."/>
            <person name="Chen C."/>
            <person name="Bauer D."/>
            <person name="Andreopoulos W."/>
            <person name="Pangilinan J."/>
            <person name="LaButti K."/>
            <person name="Riley R."/>
            <person name="Lipzen A."/>
            <person name="Clum A."/>
            <person name="Drula E."/>
            <person name="Henrissat B."/>
            <person name="Kohler A."/>
            <person name="Grigoriev I.V."/>
            <person name="Martin F.M."/>
            <person name="Hacquard S."/>
        </authorList>
    </citation>
    <scope>NUCLEOTIDE SEQUENCE</scope>
    <source>
        <strain evidence="2">MPI-SDFR-AT-0117</strain>
    </source>
</reference>
<evidence type="ECO:0008006" key="4">
    <source>
        <dbReference type="Google" id="ProtNLM"/>
    </source>
</evidence>
<feature type="compositionally biased region" description="Basic and acidic residues" evidence="1">
    <location>
        <begin position="423"/>
        <end position="441"/>
    </location>
</feature>
<dbReference type="AlphaFoldDB" id="A0A9P9A619"/>
<feature type="compositionally biased region" description="Low complexity" evidence="1">
    <location>
        <begin position="288"/>
        <end position="301"/>
    </location>
</feature>
<feature type="compositionally biased region" description="Basic and acidic residues" evidence="1">
    <location>
        <begin position="214"/>
        <end position="228"/>
    </location>
</feature>
<feature type="compositionally biased region" description="Basic and acidic residues" evidence="1">
    <location>
        <begin position="267"/>
        <end position="287"/>
    </location>
</feature>
<accession>A0A9P9A619</accession>
<organism evidence="2 3">
    <name type="scientific">Plectosphaerella plurivora</name>
    <dbReference type="NCBI Taxonomy" id="936078"/>
    <lineage>
        <taxon>Eukaryota</taxon>
        <taxon>Fungi</taxon>
        <taxon>Dikarya</taxon>
        <taxon>Ascomycota</taxon>
        <taxon>Pezizomycotina</taxon>
        <taxon>Sordariomycetes</taxon>
        <taxon>Hypocreomycetidae</taxon>
        <taxon>Glomerellales</taxon>
        <taxon>Plectosphaerellaceae</taxon>
        <taxon>Plectosphaerella</taxon>
    </lineage>
</organism>
<feature type="compositionally biased region" description="Basic and acidic residues" evidence="1">
    <location>
        <begin position="448"/>
        <end position="457"/>
    </location>
</feature>
<feature type="compositionally biased region" description="Basic and acidic residues" evidence="1">
    <location>
        <begin position="397"/>
        <end position="413"/>
    </location>
</feature>
<feature type="compositionally biased region" description="Low complexity" evidence="1">
    <location>
        <begin position="147"/>
        <end position="160"/>
    </location>
</feature>
<protein>
    <recommendedName>
        <fullName evidence="4">TPX2 C-terminal domain-containing protein</fullName>
    </recommendedName>
</protein>
<gene>
    <name evidence="2" type="ORF">F5X68DRAFT_212996</name>
</gene>
<feature type="compositionally biased region" description="Polar residues" evidence="1">
    <location>
        <begin position="329"/>
        <end position="339"/>
    </location>
</feature>
<feature type="compositionally biased region" description="Low complexity" evidence="1">
    <location>
        <begin position="353"/>
        <end position="367"/>
    </location>
</feature>
<feature type="region of interest" description="Disordered" evidence="1">
    <location>
        <begin position="111"/>
        <end position="475"/>
    </location>
</feature>
<comment type="caution">
    <text evidence="2">The sequence shown here is derived from an EMBL/GenBank/DDBJ whole genome shotgun (WGS) entry which is preliminary data.</text>
</comment>
<evidence type="ECO:0000256" key="1">
    <source>
        <dbReference type="SAM" id="MobiDB-lite"/>
    </source>
</evidence>
<evidence type="ECO:0000313" key="3">
    <source>
        <dbReference type="Proteomes" id="UP000770015"/>
    </source>
</evidence>
<feature type="compositionally biased region" description="Polar residues" evidence="1">
    <location>
        <begin position="374"/>
        <end position="395"/>
    </location>
</feature>
<sequence>MDLRPASEIGSARLDHRSSDMALSEPIVRLTSPPIAGNTDGDVVDLFVPRTSPGANHAGVDIPTALSQVPSTSLARGSSPGRIEDSVEALDRLEDDLEALHIASQVQQLISTGERHQPRTAGSRLNTSGISGNLTGLVSKSASVRVRPAASRPSLRRSASMNLGGEEEARTTPSTQSMPSANKKLAATRNSGMEPQKGAIRSTKPTFELPGEAVARRLKEQREVRRSMQVEPASPAPTVPQRTRSLKTPTVARFELPGEAISRRKKEQHEAQLRKEAIEEQKRREFKAAPVRSSAPPSSYPRETAASRARRVKATGEEGGHAPVRQAATAPTSAASKRSSVVGPASHPSLRKSASTISNASTASTVSRGRMTGTDESQTSRNTSASAGNASVKRSTVSHEDVERQRLRGKEIYNLDNSYAAARDQERRQREMAAKAARDRAAMQGRMASREWAERQRQQRRVSTAVLGDRVAASM</sequence>
<dbReference type="Proteomes" id="UP000770015">
    <property type="component" value="Unassembled WGS sequence"/>
</dbReference>